<reference evidence="3" key="1">
    <citation type="journal article" date="2011" name="PLoS Pathog.">
        <title>Comparative genomics yields insights into niche adaptation of plant vascular wilt pathogens.</title>
        <authorList>
            <person name="Klosterman S.J."/>
            <person name="Subbarao K.V."/>
            <person name="Kang S."/>
            <person name="Veronese P."/>
            <person name="Gold S.E."/>
            <person name="Thomma B.P.H.J."/>
            <person name="Chen Z."/>
            <person name="Henrissat B."/>
            <person name="Lee Y.-H."/>
            <person name="Park J."/>
            <person name="Garcia-Pedrajas M.D."/>
            <person name="Barbara D.J."/>
            <person name="Anchieta A."/>
            <person name="de Jonge R."/>
            <person name="Santhanam P."/>
            <person name="Maruthachalam K."/>
            <person name="Atallah Z."/>
            <person name="Amyotte S.G."/>
            <person name="Paz Z."/>
            <person name="Inderbitzin P."/>
            <person name="Hayes R.J."/>
            <person name="Heiman D.I."/>
            <person name="Young S."/>
            <person name="Zeng Q."/>
            <person name="Engels R."/>
            <person name="Galagan J."/>
            <person name="Cuomo C.A."/>
            <person name="Dobinson K.F."/>
            <person name="Ma L.-J."/>
        </authorList>
    </citation>
    <scope>NUCLEOTIDE SEQUENCE [LARGE SCALE GENOMIC DNA]</scope>
    <source>
        <strain evidence="3">VaMs.102 / ATCC MYA-4576 / FGSC 10136</strain>
    </source>
</reference>
<sequence length="110" mass="11888">MNKGPQALINLARNTPSARPPKKKSRAIPRLKKTKKKAEEEADPGAAGAGENDEDAGLYADPEKIILREPLSRATAMAWNPNMEFACWAAISLASGLVKVMDLGVDYLPE</sequence>
<feature type="compositionally biased region" description="Basic residues" evidence="1">
    <location>
        <begin position="20"/>
        <end position="36"/>
    </location>
</feature>
<evidence type="ECO:0000313" key="2">
    <source>
        <dbReference type="EMBL" id="EEY20183.1"/>
    </source>
</evidence>
<protein>
    <submittedName>
        <fullName evidence="2">Uncharacterized protein</fullName>
    </submittedName>
</protein>
<dbReference type="KEGG" id="val:VDBG_06293"/>
<organism evidence="3">
    <name type="scientific">Verticillium alfalfae (strain VaMs.102 / ATCC MYA-4576 / FGSC 10136)</name>
    <name type="common">Verticillium wilt of alfalfa</name>
    <name type="synonym">Verticillium albo-atrum</name>
    <dbReference type="NCBI Taxonomy" id="526221"/>
    <lineage>
        <taxon>Eukaryota</taxon>
        <taxon>Fungi</taxon>
        <taxon>Dikarya</taxon>
        <taxon>Ascomycota</taxon>
        <taxon>Pezizomycotina</taxon>
        <taxon>Sordariomycetes</taxon>
        <taxon>Hypocreomycetidae</taxon>
        <taxon>Glomerellales</taxon>
        <taxon>Plectosphaerellaceae</taxon>
        <taxon>Verticillium</taxon>
    </lineage>
</organism>
<evidence type="ECO:0000313" key="3">
    <source>
        <dbReference type="Proteomes" id="UP000008698"/>
    </source>
</evidence>
<dbReference type="RefSeq" id="XP_003003850.1">
    <property type="nucleotide sequence ID" value="XM_003003804.1"/>
</dbReference>
<dbReference type="AlphaFoldDB" id="C9SN18"/>
<keyword evidence="3" id="KW-1185">Reference proteome</keyword>
<dbReference type="HOGENOM" id="CLU_2172970_0_0_1"/>
<dbReference type="GeneID" id="9535197"/>
<accession>C9SN18</accession>
<dbReference type="OrthoDB" id="4703at2759"/>
<name>C9SN18_VERA1</name>
<dbReference type="EMBL" id="DS985220">
    <property type="protein sequence ID" value="EEY20183.1"/>
    <property type="molecule type" value="Genomic_DNA"/>
</dbReference>
<dbReference type="Proteomes" id="UP000008698">
    <property type="component" value="Unassembled WGS sequence"/>
</dbReference>
<feature type="region of interest" description="Disordered" evidence="1">
    <location>
        <begin position="1"/>
        <end position="57"/>
    </location>
</feature>
<dbReference type="STRING" id="526221.C9SN18"/>
<proteinExistence type="predicted"/>
<evidence type="ECO:0000256" key="1">
    <source>
        <dbReference type="SAM" id="MobiDB-lite"/>
    </source>
</evidence>
<gene>
    <name evidence="2" type="ORF">VDBG_06293</name>
</gene>